<keyword evidence="4" id="KW-1185">Reference proteome</keyword>
<feature type="region of interest" description="Disordered" evidence="1">
    <location>
        <begin position="1"/>
        <end position="45"/>
    </location>
</feature>
<proteinExistence type="predicted"/>
<organism evidence="3 4">
    <name type="scientific">Botryotinia convoluta</name>
    <dbReference type="NCBI Taxonomy" id="54673"/>
    <lineage>
        <taxon>Eukaryota</taxon>
        <taxon>Fungi</taxon>
        <taxon>Dikarya</taxon>
        <taxon>Ascomycota</taxon>
        <taxon>Pezizomycotina</taxon>
        <taxon>Leotiomycetes</taxon>
        <taxon>Helotiales</taxon>
        <taxon>Sclerotiniaceae</taxon>
        <taxon>Botryotinia</taxon>
    </lineage>
</organism>
<feature type="domain" description="2EXR" evidence="2">
    <location>
        <begin position="53"/>
        <end position="149"/>
    </location>
</feature>
<evidence type="ECO:0000259" key="2">
    <source>
        <dbReference type="Pfam" id="PF20150"/>
    </source>
</evidence>
<accession>A0A4Z1HBN2</accession>
<sequence>MSQVQPRAQYQPDSHDQSDAQDQPQIGDQPQALLQPNHQGSSQSQLDIDAGNFTFFSKLPLELQRNIWEIAAVPQSRVIQIETICERDAEGKIHPTDDDDDDDDDDGLLHWSPTQCSPTPLLGICRESRAIAMNFLDRPLFYNADSDTLWVRGNPLFQCVTTDPPSETTLEVLFWQRHYTELGPYLFRSVALDFAGIKAHHKIAPWGGNIPQDPNISRLYAVSRAEVENFYIVYSSGDCRDEVNQEVKYLVEQMKYSARYLITWIQDMLKERNERDDTNLTKWKMPTVEAILDTRLLNPVETFHNFPDLPLELRRVILKFAVIPHYRVIQIETKFEGIEVESDGGRIAVWRKQVTSPCYPNALFETCRESRHIAITKYDHSKVHTISTQLTEKCNIPRRFYYNLDNDIMWMKGDPLRKTTSAEDLRGILHKARYEQFSNIAIDVKTLFASHFPQDPANEWPAGLFNPSEFFRTMPFFENVAVKKVYLVYSRADQEGVATEVLEYLLSFMNQNEQRKREVYNSIMILNGIKGRLWTWPLLEVISESDLFEDTKGWKNNIILK</sequence>
<dbReference type="AlphaFoldDB" id="A0A4Z1HBN2"/>
<reference evidence="3 4" key="1">
    <citation type="submission" date="2017-12" db="EMBL/GenBank/DDBJ databases">
        <title>Comparative genomics of Botrytis spp.</title>
        <authorList>
            <person name="Valero-Jimenez C.A."/>
            <person name="Tapia P."/>
            <person name="Veloso J."/>
            <person name="Silva-Moreno E."/>
            <person name="Staats M."/>
            <person name="Valdes J.H."/>
            <person name="Van Kan J.A.L."/>
        </authorList>
    </citation>
    <scope>NUCLEOTIDE SEQUENCE [LARGE SCALE GENOMIC DNA]</scope>
    <source>
        <strain evidence="3 4">MUCL11595</strain>
    </source>
</reference>
<dbReference type="InterPro" id="IPR045518">
    <property type="entry name" value="2EXR"/>
</dbReference>
<feature type="compositionally biased region" description="Polar residues" evidence="1">
    <location>
        <begin position="1"/>
        <end position="12"/>
    </location>
</feature>
<name>A0A4Z1HBN2_9HELO</name>
<dbReference type="EMBL" id="PQXN01000591">
    <property type="protein sequence ID" value="TGO44140.1"/>
    <property type="molecule type" value="Genomic_DNA"/>
</dbReference>
<dbReference type="Proteomes" id="UP000297527">
    <property type="component" value="Unassembled WGS sequence"/>
</dbReference>
<gene>
    <name evidence="3" type="ORF">BCON_0593g00030</name>
</gene>
<feature type="compositionally biased region" description="Polar residues" evidence="1">
    <location>
        <begin position="20"/>
        <end position="45"/>
    </location>
</feature>
<comment type="caution">
    <text evidence="3">The sequence shown here is derived from an EMBL/GenBank/DDBJ whole genome shotgun (WGS) entry which is preliminary data.</text>
</comment>
<dbReference type="PANTHER" id="PTHR35910:SF6">
    <property type="entry name" value="2EXR DOMAIN-CONTAINING PROTEIN"/>
    <property type="match status" value="1"/>
</dbReference>
<evidence type="ECO:0000313" key="4">
    <source>
        <dbReference type="Proteomes" id="UP000297527"/>
    </source>
</evidence>
<dbReference type="Pfam" id="PF20150">
    <property type="entry name" value="2EXR"/>
    <property type="match status" value="2"/>
</dbReference>
<dbReference type="PANTHER" id="PTHR35910">
    <property type="entry name" value="2EXR DOMAIN-CONTAINING PROTEIN"/>
    <property type="match status" value="1"/>
</dbReference>
<feature type="domain" description="2EXR" evidence="2">
    <location>
        <begin position="303"/>
        <end position="409"/>
    </location>
</feature>
<evidence type="ECO:0000256" key="1">
    <source>
        <dbReference type="SAM" id="MobiDB-lite"/>
    </source>
</evidence>
<dbReference type="OrthoDB" id="3473305at2759"/>
<evidence type="ECO:0000313" key="3">
    <source>
        <dbReference type="EMBL" id="TGO44140.1"/>
    </source>
</evidence>
<protein>
    <recommendedName>
        <fullName evidence="2">2EXR domain-containing protein</fullName>
    </recommendedName>
</protein>